<dbReference type="Pfam" id="PF01512">
    <property type="entry name" value="Complex1_51K"/>
    <property type="match status" value="1"/>
</dbReference>
<dbReference type="AlphaFoldDB" id="A0AAN1WI25"/>
<evidence type="ECO:0000256" key="7">
    <source>
        <dbReference type="ARBA" id="ARBA00023014"/>
    </source>
</evidence>
<dbReference type="RefSeq" id="WP_236982038.1">
    <property type="nucleotide sequence ID" value="NZ_AP023086.1"/>
</dbReference>
<dbReference type="InterPro" id="IPR010208">
    <property type="entry name" value="Ion_transpt_RnfC/RsxC"/>
</dbReference>
<dbReference type="SUPFAM" id="SSF142019">
    <property type="entry name" value="Nqo1 FMN-binding domain-like"/>
    <property type="match status" value="1"/>
</dbReference>
<comment type="subunit">
    <text evidence="8">The complex is composed of six subunits: RnfA, RnfB, RnfC, RnfD, RnfE and RnfG.</text>
</comment>
<gene>
    <name evidence="8" type="primary">rnfC</name>
    <name evidence="12" type="ORF">MARGE09_P2194</name>
</gene>
<feature type="binding site" evidence="8">
    <location>
        <position position="376"/>
    </location>
    <ligand>
        <name>[4Fe-4S] cluster</name>
        <dbReference type="ChEBI" id="CHEBI:49883"/>
        <label>1</label>
    </ligand>
</feature>
<evidence type="ECO:0000256" key="1">
    <source>
        <dbReference type="ARBA" id="ARBA00022448"/>
    </source>
</evidence>
<dbReference type="InterPro" id="IPR026902">
    <property type="entry name" value="RnfC_N"/>
</dbReference>
<dbReference type="EC" id="7.-.-.-" evidence="8"/>
<feature type="compositionally biased region" description="Basic and acidic residues" evidence="10">
    <location>
        <begin position="464"/>
        <end position="482"/>
    </location>
</feature>
<dbReference type="GO" id="GO:0022900">
    <property type="term" value="P:electron transport chain"/>
    <property type="evidence" value="ECO:0007669"/>
    <property type="project" value="UniProtKB-UniRule"/>
</dbReference>
<feature type="binding site" evidence="8">
    <location>
        <position position="415"/>
    </location>
    <ligand>
        <name>[4Fe-4S] cluster</name>
        <dbReference type="ChEBI" id="CHEBI:49883"/>
        <label>2</label>
    </ligand>
</feature>
<keyword evidence="5 8" id="KW-0249">Electron transport</keyword>
<dbReference type="GO" id="GO:0051539">
    <property type="term" value="F:4 iron, 4 sulfur cluster binding"/>
    <property type="evidence" value="ECO:0007669"/>
    <property type="project" value="UniProtKB-KW"/>
</dbReference>
<feature type="binding site" evidence="8">
    <location>
        <position position="370"/>
    </location>
    <ligand>
        <name>[4Fe-4S] cluster</name>
        <dbReference type="ChEBI" id="CHEBI:49883"/>
        <label>1</label>
    </ligand>
</feature>
<dbReference type="GO" id="GO:0005886">
    <property type="term" value="C:plasma membrane"/>
    <property type="evidence" value="ECO:0007669"/>
    <property type="project" value="UniProtKB-SubCell"/>
</dbReference>
<dbReference type="KEGG" id="marq:MARGE09_P2194"/>
<comment type="similarity">
    <text evidence="8">Belongs to the 4Fe4S bacterial-type ferredoxin family. RnfC subfamily.</text>
</comment>
<reference evidence="12 13" key="1">
    <citation type="journal article" date="2022" name="IScience">
        <title>An ultrasensitive nanofiber-based assay for enzymatic hydrolysis and deep-sea microbial degradation of cellulose.</title>
        <authorList>
            <person name="Tsudome M."/>
            <person name="Tachioka M."/>
            <person name="Miyazaki M."/>
            <person name="Uchimura K."/>
            <person name="Tsuda M."/>
            <person name="Takaki Y."/>
            <person name="Deguchi S."/>
        </authorList>
    </citation>
    <scope>NUCLEOTIDE SEQUENCE [LARGE SCALE GENOMIC DNA]</scope>
    <source>
        <strain evidence="12 13">GE09</strain>
    </source>
</reference>
<evidence type="ECO:0000256" key="10">
    <source>
        <dbReference type="SAM" id="MobiDB-lite"/>
    </source>
</evidence>
<dbReference type="GO" id="GO:0046872">
    <property type="term" value="F:metal ion binding"/>
    <property type="evidence" value="ECO:0007669"/>
    <property type="project" value="UniProtKB-KW"/>
</dbReference>
<keyword evidence="8" id="KW-1278">Translocase</keyword>
<name>A0AAN1WI25_9GAMM</name>
<dbReference type="NCBIfam" id="TIGR01945">
    <property type="entry name" value="rnfC"/>
    <property type="match status" value="1"/>
</dbReference>
<keyword evidence="8" id="KW-0472">Membrane</keyword>
<evidence type="ECO:0000256" key="2">
    <source>
        <dbReference type="ARBA" id="ARBA00022485"/>
    </source>
</evidence>
<protein>
    <recommendedName>
        <fullName evidence="8">Ion-translocating oxidoreductase complex subunit C</fullName>
        <ecNumber evidence="8">7.-.-.-</ecNumber>
    </recommendedName>
    <alternativeName>
        <fullName evidence="8">Rnf electron transport complex subunit C</fullName>
    </alternativeName>
</protein>
<proteinExistence type="inferred from homology"/>
<evidence type="ECO:0000256" key="9">
    <source>
        <dbReference type="SAM" id="Coils"/>
    </source>
</evidence>
<feature type="compositionally biased region" description="Low complexity" evidence="10">
    <location>
        <begin position="660"/>
        <end position="671"/>
    </location>
</feature>
<dbReference type="InterPro" id="IPR037225">
    <property type="entry name" value="Nuo51_FMN-bd_sf"/>
</dbReference>
<evidence type="ECO:0000313" key="12">
    <source>
        <dbReference type="EMBL" id="BCD97993.1"/>
    </source>
</evidence>
<dbReference type="Pfam" id="PF13375">
    <property type="entry name" value="RnfC_N"/>
    <property type="match status" value="1"/>
</dbReference>
<dbReference type="Proteomes" id="UP001320119">
    <property type="component" value="Chromosome"/>
</dbReference>
<keyword evidence="9" id="KW-0175">Coiled coil</keyword>
<dbReference type="NCBIfam" id="NF003454">
    <property type="entry name" value="PRK05035.1"/>
    <property type="match status" value="1"/>
</dbReference>
<feature type="coiled-coil region" evidence="9">
    <location>
        <begin position="688"/>
        <end position="740"/>
    </location>
</feature>
<dbReference type="Gene3D" id="3.30.70.20">
    <property type="match status" value="1"/>
</dbReference>
<feature type="domain" description="4Fe-4S ferredoxin-type" evidence="11">
    <location>
        <begin position="399"/>
        <end position="428"/>
    </location>
</feature>
<comment type="subcellular location">
    <subcellularLocation>
        <location evidence="8">Cell inner membrane</location>
        <topology evidence="8">Peripheral membrane protein</topology>
    </subcellularLocation>
</comment>
<feature type="region of interest" description="Disordered" evidence="10">
    <location>
        <begin position="464"/>
        <end position="495"/>
    </location>
</feature>
<feature type="binding site" evidence="8">
    <location>
        <position position="419"/>
    </location>
    <ligand>
        <name>[4Fe-4S] cluster</name>
        <dbReference type="ChEBI" id="CHEBI:49883"/>
        <label>1</label>
    </ligand>
</feature>
<keyword evidence="3 8" id="KW-0479">Metal-binding</keyword>
<dbReference type="InterPro" id="IPR011538">
    <property type="entry name" value="Nuo51_FMN-bd"/>
</dbReference>
<keyword evidence="6 8" id="KW-0408">Iron</keyword>
<evidence type="ECO:0000256" key="5">
    <source>
        <dbReference type="ARBA" id="ARBA00022982"/>
    </source>
</evidence>
<feature type="region of interest" description="Disordered" evidence="10">
    <location>
        <begin position="652"/>
        <end position="671"/>
    </location>
</feature>
<dbReference type="Pfam" id="PF12838">
    <property type="entry name" value="Fer4_7"/>
    <property type="match status" value="1"/>
</dbReference>
<keyword evidence="7 8" id="KW-0411">Iron-sulfur</keyword>
<keyword evidence="8" id="KW-0997">Cell inner membrane</keyword>
<keyword evidence="4 8" id="KW-0677">Repeat</keyword>
<accession>A0AAN1WI25</accession>
<organism evidence="12 13">
    <name type="scientific">Marinagarivorans cellulosilyticus</name>
    <dbReference type="NCBI Taxonomy" id="2721545"/>
    <lineage>
        <taxon>Bacteria</taxon>
        <taxon>Pseudomonadati</taxon>
        <taxon>Pseudomonadota</taxon>
        <taxon>Gammaproteobacteria</taxon>
        <taxon>Cellvibrionales</taxon>
        <taxon>Cellvibrionaceae</taxon>
        <taxon>Marinagarivorans</taxon>
    </lineage>
</organism>
<feature type="binding site" evidence="8">
    <location>
        <position position="409"/>
    </location>
    <ligand>
        <name>[4Fe-4S] cluster</name>
        <dbReference type="ChEBI" id="CHEBI:49883"/>
        <label>2</label>
    </ligand>
</feature>
<dbReference type="HAMAP" id="MF_00461">
    <property type="entry name" value="RsxC_RnfC"/>
    <property type="match status" value="1"/>
</dbReference>
<keyword evidence="1 8" id="KW-0813">Transport</keyword>
<dbReference type="GO" id="GO:0009055">
    <property type="term" value="F:electron transfer activity"/>
    <property type="evidence" value="ECO:0007669"/>
    <property type="project" value="InterPro"/>
</dbReference>
<dbReference type="InterPro" id="IPR017900">
    <property type="entry name" value="4Fe4S_Fe_S_CS"/>
</dbReference>
<evidence type="ECO:0000256" key="8">
    <source>
        <dbReference type="HAMAP-Rule" id="MF_00461"/>
    </source>
</evidence>
<evidence type="ECO:0000256" key="3">
    <source>
        <dbReference type="ARBA" id="ARBA00022723"/>
    </source>
</evidence>
<dbReference type="EMBL" id="AP023086">
    <property type="protein sequence ID" value="BCD97993.1"/>
    <property type="molecule type" value="Genomic_DNA"/>
</dbReference>
<feature type="binding site" evidence="8">
    <location>
        <position position="380"/>
    </location>
    <ligand>
        <name>[4Fe-4S] cluster</name>
        <dbReference type="ChEBI" id="CHEBI:49883"/>
        <label>2</label>
    </ligand>
</feature>
<dbReference type="PANTHER" id="PTHR43034">
    <property type="entry name" value="ION-TRANSLOCATING OXIDOREDUCTASE COMPLEX SUBUNIT C"/>
    <property type="match status" value="1"/>
</dbReference>
<feature type="compositionally biased region" description="Low complexity" evidence="10">
    <location>
        <begin position="484"/>
        <end position="493"/>
    </location>
</feature>
<keyword evidence="8" id="KW-1003">Cell membrane</keyword>
<keyword evidence="2 8" id="KW-0004">4Fe-4S</keyword>
<dbReference type="PANTHER" id="PTHR43034:SF2">
    <property type="entry name" value="ION-TRANSLOCATING OXIDOREDUCTASE COMPLEX SUBUNIT C"/>
    <property type="match status" value="1"/>
</dbReference>
<feature type="binding site" evidence="8">
    <location>
        <position position="412"/>
    </location>
    <ligand>
        <name>[4Fe-4S] cluster</name>
        <dbReference type="ChEBI" id="CHEBI:49883"/>
        <label>2</label>
    </ligand>
</feature>
<evidence type="ECO:0000256" key="6">
    <source>
        <dbReference type="ARBA" id="ARBA00023004"/>
    </source>
</evidence>
<comment type="function">
    <text evidence="8">Part of a membrane-bound complex that couples electron transfer with translocation of ions across the membrane.</text>
</comment>
<dbReference type="PROSITE" id="PS51379">
    <property type="entry name" value="4FE4S_FER_2"/>
    <property type="match status" value="2"/>
</dbReference>
<evidence type="ECO:0000259" key="11">
    <source>
        <dbReference type="PROSITE" id="PS51379"/>
    </source>
</evidence>
<feature type="binding site" evidence="8">
    <location>
        <position position="373"/>
    </location>
    <ligand>
        <name>[4Fe-4S] cluster</name>
        <dbReference type="ChEBI" id="CHEBI:49883"/>
        <label>1</label>
    </ligand>
</feature>
<keyword evidence="13" id="KW-1185">Reference proteome</keyword>
<evidence type="ECO:0000256" key="4">
    <source>
        <dbReference type="ARBA" id="ARBA00022737"/>
    </source>
</evidence>
<dbReference type="Gene3D" id="3.40.50.11540">
    <property type="entry name" value="NADH-ubiquinone oxidoreductase 51kDa subunit"/>
    <property type="match status" value="1"/>
</dbReference>
<comment type="cofactor">
    <cofactor evidence="8">
        <name>[4Fe-4S] cluster</name>
        <dbReference type="ChEBI" id="CHEBI:49883"/>
    </cofactor>
    <text evidence="8">Binds 2 [4Fe-4S] clusters per subunit.</text>
</comment>
<sequence>MRKIWEVPGGIHPPENKAQSLQLPIAKATLADEYILPLNQHIGAASTPLVKVGDSVQKFQRIADAEGIFSAALHAPTSGEVTAIEDRLIAHPSGLSAPCIVIKADGLDTAHTLDETIDPFALAHANIIEKIRDAGIVGMGGAGFPSAVKLNPRSNTQINTLILNGTECEPYITADDALMQHHAEEVILGARLLAHTLGNPQQVLIGVEDNKPQAIKALQKAAKGTAIEVVSFPTKYPSGGEKQLIYILTGKEVGSGQIPASLGIVVQNVGTAVAAWRAVRFGEPLIERITTVVGEALKTQRNMRVRIGTPMNHVLAQNGFNQGDSARLIVGGPMMGFALEQTCVPVIKTTNCILAPSHQEMPEAPPQQACIRCGHCAEACPAGLLPQQLYWYARADEHDKLENHNLFDCIECGACSYVCPSAIPLVQYYRAAKGTIRQAQEDKKKSDRARERFEQRQIRIAKEEAAKEAKRQARKAAAEKNKAKLASAEANNETPTETLISQAASAAKAQVNPEQEKARLVRSVESLNGRIERFNEQIKEFSDDQARVEKITSQLKQTQIKLKDTEAKLAGFDQTQQQAQTKVEAAIAKIQASPVELAEKNLASLNKRLTTAQEKLNEAISEDKPTASALKQGVEKLQIKIKEAEQALVAAKDQPAAGPANDSATDAASAAIERAKEKVKATAAMSPAEKKAASIASLEKRLSKAKDRLAKAEQENDENVAAFAAGVEKLEQKLQEATSEGTQ</sequence>
<evidence type="ECO:0000313" key="13">
    <source>
        <dbReference type="Proteomes" id="UP001320119"/>
    </source>
</evidence>
<dbReference type="SUPFAM" id="SSF46548">
    <property type="entry name" value="alpha-helical ferredoxin"/>
    <property type="match status" value="1"/>
</dbReference>
<dbReference type="FunFam" id="3.30.70.20:FF:000044">
    <property type="entry name" value="Ion-translocating oxidoreductase complex subunit C"/>
    <property type="match status" value="1"/>
</dbReference>
<dbReference type="PROSITE" id="PS00198">
    <property type="entry name" value="4FE4S_FER_1"/>
    <property type="match status" value="1"/>
</dbReference>
<feature type="domain" description="4Fe-4S ferredoxin-type" evidence="11">
    <location>
        <begin position="360"/>
        <end position="390"/>
    </location>
</feature>
<dbReference type="InterPro" id="IPR017896">
    <property type="entry name" value="4Fe4S_Fe-S-bd"/>
</dbReference>